<evidence type="ECO:0000256" key="1">
    <source>
        <dbReference type="ARBA" id="ARBA00023121"/>
    </source>
</evidence>
<dbReference type="AlphaFoldDB" id="A0A1G7TS58"/>
<dbReference type="EMBL" id="FNCC01000007">
    <property type="protein sequence ID" value="SDG37794.1"/>
    <property type="molecule type" value="Genomic_DNA"/>
</dbReference>
<protein>
    <submittedName>
        <fullName evidence="2">EDD domain protein, DegV family</fullName>
    </submittedName>
</protein>
<dbReference type="InterPro" id="IPR043168">
    <property type="entry name" value="DegV_C"/>
</dbReference>
<dbReference type="RefSeq" id="WP_090051223.1">
    <property type="nucleotide sequence ID" value="NZ_FNCC01000007.1"/>
</dbReference>
<dbReference type="GO" id="GO:0008289">
    <property type="term" value="F:lipid binding"/>
    <property type="evidence" value="ECO:0007669"/>
    <property type="project" value="UniProtKB-KW"/>
</dbReference>
<accession>A0A1G7TS58</accession>
<dbReference type="OrthoDB" id="9760324at2"/>
<keyword evidence="1" id="KW-0446">Lipid-binding</keyword>
<evidence type="ECO:0000313" key="3">
    <source>
        <dbReference type="Proteomes" id="UP000199623"/>
    </source>
</evidence>
<dbReference type="Gene3D" id="3.40.50.10170">
    <property type="match status" value="1"/>
</dbReference>
<evidence type="ECO:0000313" key="2">
    <source>
        <dbReference type="EMBL" id="SDG37794.1"/>
    </source>
</evidence>
<dbReference type="STRING" id="200378.SAMN05216553_107424"/>
<dbReference type="PANTHER" id="PTHR33434:SF2">
    <property type="entry name" value="FATTY ACID-BINDING PROTEIN TM_1468"/>
    <property type="match status" value="1"/>
</dbReference>
<dbReference type="Gene3D" id="3.30.1180.10">
    <property type="match status" value="1"/>
</dbReference>
<dbReference type="Proteomes" id="UP000199623">
    <property type="component" value="Unassembled WGS sequence"/>
</dbReference>
<sequence>MPSRVAVVTDSTASLPARLAERFGIITVPMQLKIGPDLLDDGTVRTDRLVAAMQEQVPVEPQPPAPDAFFWAYQDAWARGAETIVSLHVTERLSPAAEAAKQAAARSRVPVFVVDTQSAGMTLGFAAVAAARIAQSGGTAENARSIAEERSRASTVLIYVDTLHYLRKAGRVSATAKLLGDTLSVKPLLTVSQGVITPVDKAFGKDRALAKLVDRAVALAYGRDVDLAVEHFAAEQDGHQLLEMLRKRIPHARDVVLTQVSAALGANIGPGALTVTVSPY</sequence>
<dbReference type="PROSITE" id="PS51482">
    <property type="entry name" value="DEGV"/>
    <property type="match status" value="1"/>
</dbReference>
<gene>
    <name evidence="2" type="ORF">SAMN05216553_107424</name>
</gene>
<reference evidence="3" key="1">
    <citation type="submission" date="2016-10" db="EMBL/GenBank/DDBJ databases">
        <authorList>
            <person name="Varghese N."/>
            <person name="Submissions S."/>
        </authorList>
    </citation>
    <scope>NUCLEOTIDE SEQUENCE [LARGE SCALE GENOMIC DNA]</scope>
    <source>
        <strain evidence="3">CGMCC 4.3506</strain>
    </source>
</reference>
<dbReference type="SUPFAM" id="SSF82549">
    <property type="entry name" value="DAK1/DegV-like"/>
    <property type="match status" value="1"/>
</dbReference>
<keyword evidence="3" id="KW-1185">Reference proteome</keyword>
<dbReference type="NCBIfam" id="TIGR00762">
    <property type="entry name" value="DegV"/>
    <property type="match status" value="1"/>
</dbReference>
<proteinExistence type="predicted"/>
<dbReference type="InterPro" id="IPR050270">
    <property type="entry name" value="DegV_domain_contain"/>
</dbReference>
<organism evidence="2 3">
    <name type="scientific">Lentzea fradiae</name>
    <dbReference type="NCBI Taxonomy" id="200378"/>
    <lineage>
        <taxon>Bacteria</taxon>
        <taxon>Bacillati</taxon>
        <taxon>Actinomycetota</taxon>
        <taxon>Actinomycetes</taxon>
        <taxon>Pseudonocardiales</taxon>
        <taxon>Pseudonocardiaceae</taxon>
        <taxon>Lentzea</taxon>
    </lineage>
</organism>
<dbReference type="PANTHER" id="PTHR33434">
    <property type="entry name" value="DEGV DOMAIN-CONTAINING PROTEIN DR_1986-RELATED"/>
    <property type="match status" value="1"/>
</dbReference>
<dbReference type="Pfam" id="PF02645">
    <property type="entry name" value="DegV"/>
    <property type="match status" value="1"/>
</dbReference>
<dbReference type="InterPro" id="IPR003797">
    <property type="entry name" value="DegV"/>
</dbReference>
<name>A0A1G7TS58_9PSEU</name>